<gene>
    <name evidence="1" type="ORF">CVV64_02940</name>
</gene>
<protein>
    <submittedName>
        <fullName evidence="1">Uncharacterized protein</fullName>
    </submittedName>
</protein>
<dbReference type="Proteomes" id="UP000233256">
    <property type="component" value="Unassembled WGS sequence"/>
</dbReference>
<comment type="caution">
    <text evidence="1">The sequence shown here is derived from an EMBL/GenBank/DDBJ whole genome shotgun (WGS) entry which is preliminary data.</text>
</comment>
<reference evidence="1 2" key="1">
    <citation type="journal article" date="2017" name="ISME J.">
        <title>Potential for microbial H2 and metal transformations associated with novel bacteria and archaea in deep terrestrial subsurface sediments.</title>
        <authorList>
            <person name="Hernsdorf A.W."/>
            <person name="Amano Y."/>
            <person name="Miyakawa K."/>
            <person name="Ise K."/>
            <person name="Suzuki Y."/>
            <person name="Anantharaman K."/>
            <person name="Probst A."/>
            <person name="Burstein D."/>
            <person name="Thomas B.C."/>
            <person name="Banfield J.F."/>
        </authorList>
    </citation>
    <scope>NUCLEOTIDE SEQUENCE [LARGE SCALE GENOMIC DNA]</scope>
    <source>
        <strain evidence="1">HGW-Wallbacteria-1</strain>
    </source>
</reference>
<dbReference type="EMBL" id="PGXC01000002">
    <property type="protein sequence ID" value="PKK91638.1"/>
    <property type="molecule type" value="Genomic_DNA"/>
</dbReference>
<sequence>MFSNLIIVHPREKENHTVIPLEFSSLIPVRIFYSCCSEESLFNASCFPFFPDDPNFRIMRASNMKITRLIARE</sequence>
<proteinExistence type="predicted"/>
<name>A0A2N1PTG1_9BACT</name>
<organism evidence="1 2">
    <name type="scientific">Candidatus Wallbacteria bacterium HGW-Wallbacteria-1</name>
    <dbReference type="NCBI Taxonomy" id="2013854"/>
    <lineage>
        <taxon>Bacteria</taxon>
        <taxon>Candidatus Walliibacteriota</taxon>
    </lineage>
</organism>
<accession>A0A2N1PTG1</accession>
<dbReference type="AlphaFoldDB" id="A0A2N1PTG1"/>
<evidence type="ECO:0000313" key="2">
    <source>
        <dbReference type="Proteomes" id="UP000233256"/>
    </source>
</evidence>
<evidence type="ECO:0000313" key="1">
    <source>
        <dbReference type="EMBL" id="PKK91638.1"/>
    </source>
</evidence>